<organism evidence="1 2">
    <name type="scientific">Candidatus Thiodubiliella endoseptemdiera</name>
    <dbReference type="NCBI Taxonomy" id="2738886"/>
    <lineage>
        <taxon>Bacteria</taxon>
        <taxon>Pseudomonadati</taxon>
        <taxon>Pseudomonadota</taxon>
        <taxon>Gammaproteobacteria</taxon>
        <taxon>Candidatus Pseudothioglobaceae</taxon>
        <taxon>Candidatus Thiodubiliella</taxon>
    </lineage>
</organism>
<dbReference type="InterPro" id="IPR036388">
    <property type="entry name" value="WH-like_DNA-bd_sf"/>
</dbReference>
<gene>
    <name evidence="1" type="ORF">H0A76_03670</name>
</gene>
<sequence>MVSYHRVVATDDSLRGYDGGLGRKQFLLDLESRNANIGG</sequence>
<dbReference type="SUPFAM" id="SSF46767">
    <property type="entry name" value="Methylated DNA-protein cysteine methyltransferase, C-terminal domain"/>
    <property type="match status" value="1"/>
</dbReference>
<evidence type="ECO:0000313" key="1">
    <source>
        <dbReference type="EMBL" id="NYT27061.1"/>
    </source>
</evidence>
<comment type="caution">
    <text evidence="1">The sequence shown here is derived from an EMBL/GenBank/DDBJ whole genome shotgun (WGS) entry which is preliminary data.</text>
</comment>
<accession>A0A853F293</accession>
<protein>
    <submittedName>
        <fullName evidence="1">MGMT family protein</fullName>
    </submittedName>
</protein>
<dbReference type="InterPro" id="IPR036217">
    <property type="entry name" value="MethylDNA_cys_MeTrfase_DNAb"/>
</dbReference>
<proteinExistence type="predicted"/>
<name>A0A853F293_9GAMM</name>
<evidence type="ECO:0000313" key="2">
    <source>
        <dbReference type="Proteomes" id="UP000568751"/>
    </source>
</evidence>
<dbReference type="EMBL" id="JACCHT010000001">
    <property type="protein sequence ID" value="NYT27061.1"/>
    <property type="molecule type" value="Genomic_DNA"/>
</dbReference>
<dbReference type="Proteomes" id="UP000568751">
    <property type="component" value="Unassembled WGS sequence"/>
</dbReference>
<dbReference type="AlphaFoldDB" id="A0A853F293"/>
<reference evidence="1 2" key="1">
    <citation type="submission" date="2020-05" db="EMBL/GenBank/DDBJ databases">
        <title>Horizontal transmission and recombination maintain forever young bacterial symbiont genomes.</title>
        <authorList>
            <person name="Russell S.L."/>
            <person name="Pepper-Tunick E."/>
            <person name="Svedberg J."/>
            <person name="Byrne A."/>
            <person name="Ruelas Castillo J."/>
            <person name="Vollmers C."/>
            <person name="Beinart R.A."/>
            <person name="Corbett-Detig R."/>
        </authorList>
    </citation>
    <scope>NUCLEOTIDE SEQUENCE [LARGE SCALE GENOMIC DNA]</scope>
    <source>
        <strain evidence="1">455</strain>
    </source>
</reference>
<dbReference type="Gene3D" id="1.10.10.10">
    <property type="entry name" value="Winged helix-like DNA-binding domain superfamily/Winged helix DNA-binding domain"/>
    <property type="match status" value="1"/>
</dbReference>